<evidence type="ECO:0000313" key="2">
    <source>
        <dbReference type="Proteomes" id="UP000886865"/>
    </source>
</evidence>
<accession>A0A9D1FHT4</accession>
<name>A0A9D1FHT4_9BACT</name>
<dbReference type="EMBL" id="DVJQ01000032">
    <property type="protein sequence ID" value="HIS74101.1"/>
    <property type="molecule type" value="Genomic_DNA"/>
</dbReference>
<dbReference type="Proteomes" id="UP000886865">
    <property type="component" value="Unassembled WGS sequence"/>
</dbReference>
<gene>
    <name evidence="1" type="ORF">IAA86_03665</name>
</gene>
<reference evidence="1" key="1">
    <citation type="submission" date="2020-10" db="EMBL/GenBank/DDBJ databases">
        <authorList>
            <person name="Gilroy R."/>
        </authorList>
    </citation>
    <scope>NUCLEOTIDE SEQUENCE</scope>
    <source>
        <strain evidence="1">CHK152-2871</strain>
    </source>
</reference>
<protein>
    <submittedName>
        <fullName evidence="1">Uncharacterized protein</fullName>
    </submittedName>
</protein>
<reference evidence="1" key="2">
    <citation type="journal article" date="2021" name="PeerJ">
        <title>Extensive microbial diversity within the chicken gut microbiome revealed by metagenomics and culture.</title>
        <authorList>
            <person name="Gilroy R."/>
            <person name="Ravi A."/>
            <person name="Getino M."/>
            <person name="Pursley I."/>
            <person name="Horton D.L."/>
            <person name="Alikhan N.F."/>
            <person name="Baker D."/>
            <person name="Gharbi K."/>
            <person name="Hall N."/>
            <person name="Watson M."/>
            <person name="Adriaenssens E.M."/>
            <person name="Foster-Nyarko E."/>
            <person name="Jarju S."/>
            <person name="Secka A."/>
            <person name="Antonio M."/>
            <person name="Oren A."/>
            <person name="Chaudhuri R.R."/>
            <person name="La Ragione R."/>
            <person name="Hildebrand F."/>
            <person name="Pallen M.J."/>
        </authorList>
    </citation>
    <scope>NUCLEOTIDE SEQUENCE</scope>
    <source>
        <strain evidence="1">CHK152-2871</strain>
    </source>
</reference>
<evidence type="ECO:0000313" key="1">
    <source>
        <dbReference type="EMBL" id="HIS74101.1"/>
    </source>
</evidence>
<comment type="caution">
    <text evidence="1">The sequence shown here is derived from an EMBL/GenBank/DDBJ whole genome shotgun (WGS) entry which is preliminary data.</text>
</comment>
<dbReference type="Gene3D" id="3.40.50.720">
    <property type="entry name" value="NAD(P)-binding Rossmann-like Domain"/>
    <property type="match status" value="1"/>
</dbReference>
<organism evidence="1 2">
    <name type="scientific">Candidatus Galligastranaerophilus intestinavium</name>
    <dbReference type="NCBI Taxonomy" id="2840836"/>
    <lineage>
        <taxon>Bacteria</taxon>
        <taxon>Candidatus Galligastranaerophilus</taxon>
    </lineage>
</organism>
<proteinExistence type="predicted"/>
<dbReference type="AlphaFoldDB" id="A0A9D1FHT4"/>
<sequence>MTNEEYLEYLKKADFEKQLAKLETKLKNTEVILYGAGEFLEAIKHFFNLSGLNVVGICDRRFYEEQEGSLFCGYKIIPYSKLKDSNTKTILVCTLKYINIIDNLEKLFAGKKIKIEPLVKKSFLSEIKEIFG</sequence>